<name>A0A448WKJ0_9PLAT</name>
<reference evidence="2" key="1">
    <citation type="submission" date="2018-11" db="EMBL/GenBank/DDBJ databases">
        <authorList>
            <consortium name="Pathogen Informatics"/>
        </authorList>
    </citation>
    <scope>NUCLEOTIDE SEQUENCE</scope>
</reference>
<evidence type="ECO:0000313" key="2">
    <source>
        <dbReference type="EMBL" id="VEL14032.1"/>
    </source>
</evidence>
<gene>
    <name evidence="2" type="ORF">PXEA_LOCUS7472</name>
</gene>
<dbReference type="AlphaFoldDB" id="A0A448WKJ0"/>
<proteinExistence type="predicted"/>
<dbReference type="EMBL" id="CAAALY010019773">
    <property type="protein sequence ID" value="VEL14032.1"/>
    <property type="molecule type" value="Genomic_DNA"/>
</dbReference>
<sequence>MRRPSADGSAHRSHSARTTGTFEPAGLAADPIQPTRRQAHEAFFGRFDQLKRPCSPVAGHEHEKQAYRLVGVEPTTRRHKVNSSSRPYSWPCAVADWSVASVTLSPKRGETTRRHCAHIEEDVQSLRVYTYCHHRKRHVNIMFCEMCPTCVPQTRGTGPHRIASHRSSHRLHARPILAGGGSHFRTVRSSTGDRRWAIVDGRQLTDEVEEEEGKGTGQTTAPIGVQSLSVHSSQACVEVDGTASPGRTEGFEGWARERLRLSGRRYGTGLEGEFMFSSSVEERLLVMTMLRPES</sequence>
<comment type="caution">
    <text evidence="2">The sequence shown here is derived from an EMBL/GenBank/DDBJ whole genome shotgun (WGS) entry which is preliminary data.</text>
</comment>
<organism evidence="2 3">
    <name type="scientific">Protopolystoma xenopodis</name>
    <dbReference type="NCBI Taxonomy" id="117903"/>
    <lineage>
        <taxon>Eukaryota</taxon>
        <taxon>Metazoa</taxon>
        <taxon>Spiralia</taxon>
        <taxon>Lophotrochozoa</taxon>
        <taxon>Platyhelminthes</taxon>
        <taxon>Monogenea</taxon>
        <taxon>Polyopisthocotylea</taxon>
        <taxon>Polystomatidea</taxon>
        <taxon>Polystomatidae</taxon>
        <taxon>Protopolystoma</taxon>
    </lineage>
</organism>
<feature type="region of interest" description="Disordered" evidence="1">
    <location>
        <begin position="1"/>
        <end position="30"/>
    </location>
</feature>
<evidence type="ECO:0000313" key="3">
    <source>
        <dbReference type="Proteomes" id="UP000784294"/>
    </source>
</evidence>
<accession>A0A448WKJ0</accession>
<keyword evidence="3" id="KW-1185">Reference proteome</keyword>
<dbReference type="Proteomes" id="UP000784294">
    <property type="component" value="Unassembled WGS sequence"/>
</dbReference>
<evidence type="ECO:0000256" key="1">
    <source>
        <dbReference type="SAM" id="MobiDB-lite"/>
    </source>
</evidence>
<protein>
    <submittedName>
        <fullName evidence="2">Uncharacterized protein</fullName>
    </submittedName>
</protein>